<keyword evidence="6 12" id="KW-0808">Transferase</keyword>
<comment type="subcellular location">
    <subcellularLocation>
        <location evidence="2">Cell membrane</location>
        <topology evidence="2">Multi-pass membrane protein</topology>
    </subcellularLocation>
</comment>
<protein>
    <recommendedName>
        <fullName evidence="3">histidine kinase</fullName>
        <ecNumber evidence="3">2.7.13.3</ecNumber>
    </recommendedName>
</protein>
<dbReference type="Proteomes" id="UP000020218">
    <property type="component" value="Unassembled WGS sequence"/>
</dbReference>
<evidence type="ECO:0000256" key="6">
    <source>
        <dbReference type="ARBA" id="ARBA00022679"/>
    </source>
</evidence>
<dbReference type="InterPro" id="IPR005467">
    <property type="entry name" value="His_kinase_dom"/>
</dbReference>
<dbReference type="STRING" id="1454001.AW08_00183"/>
<keyword evidence="10" id="KW-0812">Transmembrane</keyword>
<evidence type="ECO:0000256" key="10">
    <source>
        <dbReference type="SAM" id="Phobius"/>
    </source>
</evidence>
<accession>A0A011NYH9</accession>
<feature type="transmembrane region" description="Helical" evidence="10">
    <location>
        <begin position="180"/>
        <end position="202"/>
    </location>
</feature>
<evidence type="ECO:0000256" key="2">
    <source>
        <dbReference type="ARBA" id="ARBA00004651"/>
    </source>
</evidence>
<dbReference type="Gene3D" id="1.10.287.130">
    <property type="match status" value="1"/>
</dbReference>
<dbReference type="InterPro" id="IPR003661">
    <property type="entry name" value="HisK_dim/P_dom"/>
</dbReference>
<keyword evidence="9" id="KW-0067">ATP-binding</keyword>
<evidence type="ECO:0000259" key="11">
    <source>
        <dbReference type="PROSITE" id="PS50109"/>
    </source>
</evidence>
<dbReference type="Pfam" id="PF02518">
    <property type="entry name" value="HATPase_c"/>
    <property type="match status" value="1"/>
</dbReference>
<comment type="catalytic activity">
    <reaction evidence="1">
        <text>ATP + protein L-histidine = ADP + protein N-phospho-L-histidine.</text>
        <dbReference type="EC" id="2.7.13.3"/>
    </reaction>
</comment>
<evidence type="ECO:0000256" key="4">
    <source>
        <dbReference type="ARBA" id="ARBA00022475"/>
    </source>
</evidence>
<dbReference type="PROSITE" id="PS50109">
    <property type="entry name" value="HIS_KIN"/>
    <property type="match status" value="1"/>
</dbReference>
<dbReference type="GO" id="GO:0005524">
    <property type="term" value="F:ATP binding"/>
    <property type="evidence" value="ECO:0007669"/>
    <property type="project" value="UniProtKB-KW"/>
</dbReference>
<evidence type="ECO:0000256" key="9">
    <source>
        <dbReference type="ARBA" id="ARBA00022840"/>
    </source>
</evidence>
<dbReference type="GO" id="GO:0005886">
    <property type="term" value="C:plasma membrane"/>
    <property type="evidence" value="ECO:0007669"/>
    <property type="project" value="UniProtKB-SubCell"/>
</dbReference>
<keyword evidence="5" id="KW-0597">Phosphoprotein</keyword>
<proteinExistence type="predicted"/>
<dbReference type="PANTHER" id="PTHR44936:SF10">
    <property type="entry name" value="SENSOR PROTEIN RSTB"/>
    <property type="match status" value="1"/>
</dbReference>
<name>A0A011NYH9_9PROT</name>
<keyword evidence="10" id="KW-0472">Membrane</keyword>
<dbReference type="InterPro" id="IPR004358">
    <property type="entry name" value="Sig_transdc_His_kin-like_C"/>
</dbReference>
<dbReference type="PANTHER" id="PTHR44936">
    <property type="entry name" value="SENSOR PROTEIN CREC"/>
    <property type="match status" value="1"/>
</dbReference>
<feature type="domain" description="Histidine kinase" evidence="11">
    <location>
        <begin position="238"/>
        <end position="454"/>
    </location>
</feature>
<evidence type="ECO:0000256" key="3">
    <source>
        <dbReference type="ARBA" id="ARBA00012438"/>
    </source>
</evidence>
<dbReference type="SMART" id="SM00388">
    <property type="entry name" value="HisKA"/>
    <property type="match status" value="1"/>
</dbReference>
<dbReference type="PATRIC" id="fig|1454001.3.peg.16"/>
<dbReference type="InterPro" id="IPR003594">
    <property type="entry name" value="HATPase_dom"/>
</dbReference>
<evidence type="ECO:0000256" key="8">
    <source>
        <dbReference type="ARBA" id="ARBA00022777"/>
    </source>
</evidence>
<comment type="caution">
    <text evidence="12">The sequence shown here is derived from an EMBL/GenBank/DDBJ whole genome shotgun (WGS) entry which is preliminary data.</text>
</comment>
<dbReference type="CDD" id="cd00075">
    <property type="entry name" value="HATPase"/>
    <property type="match status" value="1"/>
</dbReference>
<dbReference type="InterPro" id="IPR050980">
    <property type="entry name" value="2C_sensor_his_kinase"/>
</dbReference>
<keyword evidence="13" id="KW-1185">Reference proteome</keyword>
<dbReference type="GO" id="GO:0000155">
    <property type="term" value="F:phosphorelay sensor kinase activity"/>
    <property type="evidence" value="ECO:0007669"/>
    <property type="project" value="InterPro"/>
</dbReference>
<dbReference type="InterPro" id="IPR036890">
    <property type="entry name" value="HATPase_C_sf"/>
</dbReference>
<evidence type="ECO:0000313" key="13">
    <source>
        <dbReference type="Proteomes" id="UP000020218"/>
    </source>
</evidence>
<organism evidence="12 13">
    <name type="scientific">Candidatus Accumulibacter adjunctus</name>
    <dbReference type="NCBI Taxonomy" id="1454001"/>
    <lineage>
        <taxon>Bacteria</taxon>
        <taxon>Pseudomonadati</taxon>
        <taxon>Pseudomonadota</taxon>
        <taxon>Betaproteobacteria</taxon>
        <taxon>Candidatus Accumulibacter</taxon>
    </lineage>
</organism>
<dbReference type="EC" id="2.7.13.3" evidence="3"/>
<keyword evidence="7" id="KW-0547">Nucleotide-binding</keyword>
<dbReference type="SUPFAM" id="SSF47384">
    <property type="entry name" value="Homodimeric domain of signal transducing histidine kinase"/>
    <property type="match status" value="1"/>
</dbReference>
<dbReference type="SMART" id="SM00387">
    <property type="entry name" value="HATPase_c"/>
    <property type="match status" value="1"/>
</dbReference>
<evidence type="ECO:0000256" key="7">
    <source>
        <dbReference type="ARBA" id="ARBA00022741"/>
    </source>
</evidence>
<evidence type="ECO:0000256" key="1">
    <source>
        <dbReference type="ARBA" id="ARBA00000085"/>
    </source>
</evidence>
<feature type="transmembrane region" description="Helical" evidence="10">
    <location>
        <begin position="128"/>
        <end position="145"/>
    </location>
</feature>
<dbReference type="CDD" id="cd00082">
    <property type="entry name" value="HisKA"/>
    <property type="match status" value="1"/>
</dbReference>
<dbReference type="AlphaFoldDB" id="A0A011NYH9"/>
<dbReference type="Gene3D" id="3.30.565.10">
    <property type="entry name" value="Histidine kinase-like ATPase, C-terminal domain"/>
    <property type="match status" value="1"/>
</dbReference>
<sequence length="457" mass="49508">MLSNNQTVGLTPVAGSENPLRRLVVLRRIEVLMQAVVLVLAVAWLRIPLDIVPMAAVTALLAAINLATQWRLERGHQAGDGEVLAHLIIDTMLLTLLLYFAGGSANPFISLFLLPATLAAAMLPARHAWAMAGVTLAAYTFLMFWKLPLPPPQGDLARFDELLARATGGAGEHAAHGSSFALHVLGMWLNFLISVGVVAFFVTRMAAALKARERELSATREEVLRSEQILSLGTLAAGAAHQLGTPLGTMAVVLRELELNHRDDVELSEDIVLLREQVDRCKRTISQILASTGQGRDDSLQSLPLDAFLHRLLDDWQVIRPHAQLCVTLHGPQPAPQIAAERTLAQALLNLLDNAADANTGHPEPLRFAADWDAESCRIEILDRGPGVDESSRSRLGKAFFSTKSDPGARPLGLGIGLFLSNATIERFGGQVELFNRDDPQGGACTRVTLPLKRLKV</sequence>
<dbReference type="SUPFAM" id="SSF55874">
    <property type="entry name" value="ATPase domain of HSP90 chaperone/DNA topoisomerase II/histidine kinase"/>
    <property type="match status" value="1"/>
</dbReference>
<reference evidence="12" key="1">
    <citation type="submission" date="2014-02" db="EMBL/GenBank/DDBJ databases">
        <title>Expanding our view of genomic diversity in Candidatus Accumulibacter clades.</title>
        <authorList>
            <person name="Skennerton C.T."/>
            <person name="Barr J.J."/>
            <person name="Slater F.R."/>
            <person name="Bond P.L."/>
            <person name="Tyson G.W."/>
        </authorList>
    </citation>
    <scope>NUCLEOTIDE SEQUENCE [LARGE SCALE GENOMIC DNA]</scope>
</reference>
<evidence type="ECO:0000256" key="5">
    <source>
        <dbReference type="ARBA" id="ARBA00022553"/>
    </source>
</evidence>
<keyword evidence="4" id="KW-1003">Cell membrane</keyword>
<gene>
    <name evidence="12" type="primary">regB</name>
    <name evidence="12" type="ORF">AW08_00183</name>
</gene>
<dbReference type="EMBL" id="JFAX01000001">
    <property type="protein sequence ID" value="EXI69690.1"/>
    <property type="molecule type" value="Genomic_DNA"/>
</dbReference>
<evidence type="ECO:0000313" key="12">
    <source>
        <dbReference type="EMBL" id="EXI69690.1"/>
    </source>
</evidence>
<dbReference type="InterPro" id="IPR036097">
    <property type="entry name" value="HisK_dim/P_sf"/>
</dbReference>
<keyword evidence="8 12" id="KW-0418">Kinase</keyword>
<dbReference type="PRINTS" id="PR00344">
    <property type="entry name" value="BCTRLSENSOR"/>
</dbReference>
<keyword evidence="10" id="KW-1133">Transmembrane helix</keyword>